<dbReference type="AlphaFoldDB" id="A0A5E7CSQ0"/>
<name>A0A5E7CSQ0_PSEFL</name>
<sequence precursor="true">MKNLKSYLTSIIFSLAGGAVHANAATENHRGDSGICFQLTPLAGRGALPALAENGFSRTPLGMQLETQGQA</sequence>
<reference evidence="2 3" key="1">
    <citation type="submission" date="2019-09" db="EMBL/GenBank/DDBJ databases">
        <authorList>
            <person name="Chandra G."/>
            <person name="Truman W A."/>
        </authorList>
    </citation>
    <scope>NUCLEOTIDE SEQUENCE [LARGE SCALE GENOMIC DNA]</scope>
    <source>
        <strain evidence="2">PS723</strain>
    </source>
</reference>
<proteinExistence type="predicted"/>
<feature type="chain" id="PRO_5022930981" evidence="1">
    <location>
        <begin position="25"/>
        <end position="71"/>
    </location>
</feature>
<gene>
    <name evidence="2" type="ORF">PS723_03195</name>
</gene>
<dbReference type="EMBL" id="CABVHY010000014">
    <property type="protein sequence ID" value="VVO08130.1"/>
    <property type="molecule type" value="Genomic_DNA"/>
</dbReference>
<organism evidence="2 3">
    <name type="scientific">Pseudomonas fluorescens</name>
    <dbReference type="NCBI Taxonomy" id="294"/>
    <lineage>
        <taxon>Bacteria</taxon>
        <taxon>Pseudomonadati</taxon>
        <taxon>Pseudomonadota</taxon>
        <taxon>Gammaproteobacteria</taxon>
        <taxon>Pseudomonadales</taxon>
        <taxon>Pseudomonadaceae</taxon>
        <taxon>Pseudomonas</taxon>
    </lineage>
</organism>
<dbReference type="Proteomes" id="UP000379480">
    <property type="component" value="Unassembled WGS sequence"/>
</dbReference>
<dbReference type="RefSeq" id="WP_150804585.1">
    <property type="nucleotide sequence ID" value="NZ_CABVHY010000014.1"/>
</dbReference>
<keyword evidence="1" id="KW-0732">Signal</keyword>
<evidence type="ECO:0000256" key="1">
    <source>
        <dbReference type="SAM" id="SignalP"/>
    </source>
</evidence>
<evidence type="ECO:0000313" key="3">
    <source>
        <dbReference type="Proteomes" id="UP000379480"/>
    </source>
</evidence>
<dbReference type="OrthoDB" id="7022045at2"/>
<feature type="signal peptide" evidence="1">
    <location>
        <begin position="1"/>
        <end position="24"/>
    </location>
</feature>
<protein>
    <submittedName>
        <fullName evidence="2">Uncharacterized protein</fullName>
    </submittedName>
</protein>
<accession>A0A5E7CSQ0</accession>
<evidence type="ECO:0000313" key="2">
    <source>
        <dbReference type="EMBL" id="VVO08130.1"/>
    </source>
</evidence>